<keyword evidence="2" id="KW-1185">Reference proteome</keyword>
<organism evidence="1 2">
    <name type="scientific">Cetraspora pellucida</name>
    <dbReference type="NCBI Taxonomy" id="1433469"/>
    <lineage>
        <taxon>Eukaryota</taxon>
        <taxon>Fungi</taxon>
        <taxon>Fungi incertae sedis</taxon>
        <taxon>Mucoromycota</taxon>
        <taxon>Glomeromycotina</taxon>
        <taxon>Glomeromycetes</taxon>
        <taxon>Diversisporales</taxon>
        <taxon>Gigasporaceae</taxon>
        <taxon>Cetraspora</taxon>
    </lineage>
</organism>
<dbReference type="Proteomes" id="UP000789366">
    <property type="component" value="Unassembled WGS sequence"/>
</dbReference>
<protein>
    <submittedName>
        <fullName evidence="1">1667_t:CDS:1</fullName>
    </submittedName>
</protein>
<evidence type="ECO:0000313" key="2">
    <source>
        <dbReference type="Proteomes" id="UP000789366"/>
    </source>
</evidence>
<feature type="non-terminal residue" evidence="1">
    <location>
        <position position="1"/>
    </location>
</feature>
<dbReference type="EMBL" id="CAJVPW010066883">
    <property type="protein sequence ID" value="CAG8788616.1"/>
    <property type="molecule type" value="Genomic_DNA"/>
</dbReference>
<feature type="non-terminal residue" evidence="1">
    <location>
        <position position="188"/>
    </location>
</feature>
<gene>
    <name evidence="1" type="ORF">SPELUC_LOCUS17023</name>
</gene>
<accession>A0ACA9RE46</accession>
<sequence>NRENQKNWEKSDRDYIFKRGDEIKEIDDKIIIIKYNEAELKQVSDEKIYYIKKFVNGMKLIGVEVPKPRFVYVVIKKHGVKEVWKRMVIIEKFNSLIHSIDKFHYLKGIVSFLAICLGLSEDETEKWLISITDKYTNKSLDDYYEEEKEEINKEKKIDIDGKVLKKRIIKKGKTETKKEKPKRKKEKK</sequence>
<proteinExistence type="predicted"/>
<evidence type="ECO:0000313" key="1">
    <source>
        <dbReference type="EMBL" id="CAG8788616.1"/>
    </source>
</evidence>
<reference evidence="1" key="1">
    <citation type="submission" date="2021-06" db="EMBL/GenBank/DDBJ databases">
        <authorList>
            <person name="Kallberg Y."/>
            <person name="Tangrot J."/>
            <person name="Rosling A."/>
        </authorList>
    </citation>
    <scope>NUCLEOTIDE SEQUENCE</scope>
    <source>
        <strain evidence="1">28 12/20/2015</strain>
    </source>
</reference>
<name>A0ACA9RE46_9GLOM</name>
<comment type="caution">
    <text evidence="1">The sequence shown here is derived from an EMBL/GenBank/DDBJ whole genome shotgun (WGS) entry which is preliminary data.</text>
</comment>